<feature type="compositionally biased region" description="Low complexity" evidence="1">
    <location>
        <begin position="24"/>
        <end position="34"/>
    </location>
</feature>
<feature type="region of interest" description="Disordered" evidence="1">
    <location>
        <begin position="185"/>
        <end position="214"/>
    </location>
</feature>
<evidence type="ECO:0000313" key="3">
    <source>
        <dbReference type="EMBL" id="RAR06405.1"/>
    </source>
</evidence>
<evidence type="ECO:0000313" key="4">
    <source>
        <dbReference type="Proteomes" id="UP000249619"/>
    </source>
</evidence>
<protein>
    <recommendedName>
        <fullName evidence="2">F-box domain-containing protein</fullName>
    </recommendedName>
</protein>
<dbReference type="PROSITE" id="PS50181">
    <property type="entry name" value="FBOX"/>
    <property type="match status" value="1"/>
</dbReference>
<name>A0A364MXJ7_STELY</name>
<sequence length="1236" mass="136778">MARKSRRSTIEVRQRRLRSSQDETSTGATASTSAQPCACPSGLPQQPTSPFVSSSTSSPMNTGAAASYANQANTLPSSASPRASREAIAAQEFLTRRASYSRSPHGRGTGDGHVDFLLPRQANIPIPSEEDPDPIFADAYEQDLALALQDDWPAEDALEAESEAEDDYRDALDFRFSFENRADASERRPRHSSFGPYHAHHAVARRSDPPQYPRPNRYHLGHAQSVDDMALRPTSDPYHHIVAAASKRSRERFEKADDGDIIRTLQENAAVAVMVYNNESPNSKANDVWPECRSSAKLPARYQFLDQNKKDTPVSNSKHRDSRRDGKGGSTPKQKGAQIARTEWKLPVELVELIAEHLNRDDIKSLRLVSRELNRNVSQVIFQTVVVPFNTEIYGMLGQEPKPDFKGKKRARIEQSSYSWKNANGDEVYNGHGLDVFRGFGRHIRKYGMSFEVTEESLSMPPTKSLTENKTSFWGKYDWPFEEYRRFDAVAGLETAADETPRMKTAFSELTKVKELALSIDSGLGWLNGPDKSIRARVLQRPSKVFGTAKAIPDRKAQAQQELWRYIEACHYASGKDIKHATLYKLDGQPPLTEHNKTRILADVQPEMPYLDPQLIHEATPHDILDIPVPNSFDDPCTLDHFISAPSSLGTGVLFSSIIAPPDAGQLVNPIIPAKLTKAQQEWLLETEWAQRAFMSSYMLSIIDNPITFRPVHSLNISGLSDRYLPMLNRSDFWDALPNLHQVTIMVIPGWRTVQKDEAGFVHTPTVNPTLGTNMFFDLIRDHIAPRSNIRDLTIGWTAGGEHAVGLYARNKLICPAPVVDLQLLTTHPASYAPTALLETNADRLQELLLRLPHVERLKLENCWITPPAFLQLIKLHDSLHLKELVLDSVSLTAILRVNAPNHNANLPGVGFHAVAQLGMAAQGGGAGAQAGGQFMPHQQQILQVYIHTLQLQLQQLQANAGGFQQNHITALQTQLQHIQNANGQQPPAQGQGQNQAPTPLHVPGHTQQHQPANVHANFANVTQIAAHVNHLQNQVAAGQHNAVGNPNAAGQQPVPLPFPVPVNIPAIPDVQSVLKTKPRQGSWIDIIDQISPGLNLSDFESDHSKADSERVTSLQRVEFVSCGYAKLAHAAFDQTAVEFGHGVAAALRHPWFTRRAVALSPAMMSAKWTYLADIIQEVDPSELGALDAGWNLRTGWDDRDEARAVEFDGLLPGGTGRFTGTIRHSDRVTEEASTN</sequence>
<feature type="compositionally biased region" description="Low complexity" evidence="1">
    <location>
        <begin position="980"/>
        <end position="998"/>
    </location>
</feature>
<feature type="domain" description="F-box" evidence="2">
    <location>
        <begin position="340"/>
        <end position="385"/>
    </location>
</feature>
<keyword evidence="4" id="KW-1185">Reference proteome</keyword>
<dbReference type="OrthoDB" id="4194555at2759"/>
<dbReference type="AlphaFoldDB" id="A0A364MXJ7"/>
<feature type="region of interest" description="Disordered" evidence="1">
    <location>
        <begin position="95"/>
        <end position="115"/>
    </location>
</feature>
<dbReference type="CDD" id="cd09917">
    <property type="entry name" value="F-box_SF"/>
    <property type="match status" value="1"/>
</dbReference>
<evidence type="ECO:0000259" key="2">
    <source>
        <dbReference type="PROSITE" id="PS50181"/>
    </source>
</evidence>
<evidence type="ECO:0000256" key="1">
    <source>
        <dbReference type="SAM" id="MobiDB-lite"/>
    </source>
</evidence>
<feature type="region of interest" description="Disordered" evidence="1">
    <location>
        <begin position="300"/>
        <end position="339"/>
    </location>
</feature>
<feature type="region of interest" description="Disordered" evidence="1">
    <location>
        <begin position="980"/>
        <end position="1011"/>
    </location>
</feature>
<dbReference type="InterPro" id="IPR001810">
    <property type="entry name" value="F-box_dom"/>
</dbReference>
<feature type="region of interest" description="Disordered" evidence="1">
    <location>
        <begin position="1"/>
        <end position="64"/>
    </location>
</feature>
<dbReference type="EMBL" id="QGDH01000116">
    <property type="protein sequence ID" value="RAR06405.1"/>
    <property type="molecule type" value="Genomic_DNA"/>
</dbReference>
<feature type="compositionally biased region" description="Basic and acidic residues" evidence="1">
    <location>
        <begin position="307"/>
        <end position="327"/>
    </location>
</feature>
<dbReference type="Proteomes" id="UP000249619">
    <property type="component" value="Unassembled WGS sequence"/>
</dbReference>
<comment type="caution">
    <text evidence="3">The sequence shown here is derived from an EMBL/GenBank/DDBJ whole genome shotgun (WGS) entry which is preliminary data.</text>
</comment>
<feature type="compositionally biased region" description="Low complexity" evidence="1">
    <location>
        <begin position="44"/>
        <end position="59"/>
    </location>
</feature>
<proteinExistence type="predicted"/>
<gene>
    <name evidence="3" type="ORF">DDE83_006954</name>
</gene>
<reference evidence="4" key="1">
    <citation type="submission" date="2018-05" db="EMBL/GenBank/DDBJ databases">
        <title>Draft genome sequence of Stemphylium lycopersici strain CIDEFI 213.</title>
        <authorList>
            <person name="Medina R."/>
            <person name="Franco M.E.E."/>
            <person name="Lucentini C.G."/>
            <person name="Saparrat M.C.N."/>
            <person name="Balatti P.A."/>
        </authorList>
    </citation>
    <scope>NUCLEOTIDE SEQUENCE [LARGE SCALE GENOMIC DNA]</scope>
    <source>
        <strain evidence="4">CIDEFI 213</strain>
    </source>
</reference>
<organism evidence="3 4">
    <name type="scientific">Stemphylium lycopersici</name>
    <name type="common">Tomato gray leaf spot disease fungus</name>
    <name type="synonym">Thyrospora lycopersici</name>
    <dbReference type="NCBI Taxonomy" id="183478"/>
    <lineage>
        <taxon>Eukaryota</taxon>
        <taxon>Fungi</taxon>
        <taxon>Dikarya</taxon>
        <taxon>Ascomycota</taxon>
        <taxon>Pezizomycotina</taxon>
        <taxon>Dothideomycetes</taxon>
        <taxon>Pleosporomycetidae</taxon>
        <taxon>Pleosporales</taxon>
        <taxon>Pleosporineae</taxon>
        <taxon>Pleosporaceae</taxon>
        <taxon>Stemphylium</taxon>
    </lineage>
</organism>
<accession>A0A364MXJ7</accession>